<keyword evidence="4 5" id="KW-0413">Isomerase</keyword>
<evidence type="ECO:0000256" key="6">
    <source>
        <dbReference type="PIRSR" id="PIRSR016020-1"/>
    </source>
</evidence>
<evidence type="ECO:0000256" key="4">
    <source>
        <dbReference type="ARBA" id="ARBA00023235"/>
    </source>
</evidence>
<dbReference type="AlphaFoldDB" id="A0A6A6PZZ4"/>
<dbReference type="GO" id="GO:0047938">
    <property type="term" value="F:glucose-6-phosphate 1-epimerase activity"/>
    <property type="evidence" value="ECO:0007669"/>
    <property type="project" value="UniProtKB-UniRule"/>
</dbReference>
<comment type="catalytic activity">
    <reaction evidence="1">
        <text>alpha-D-glucose 6-phosphate = beta-D-glucose 6-phosphate</text>
        <dbReference type="Rhea" id="RHEA:16249"/>
        <dbReference type="ChEBI" id="CHEBI:58225"/>
        <dbReference type="ChEBI" id="CHEBI:58247"/>
        <dbReference type="EC" id="5.1.3.15"/>
    </reaction>
</comment>
<dbReference type="OrthoDB" id="1659429at2759"/>
<dbReference type="Pfam" id="PF01263">
    <property type="entry name" value="Aldose_epim"/>
    <property type="match status" value="1"/>
</dbReference>
<gene>
    <name evidence="9" type="ORF">BDY17DRAFT_293937</name>
</gene>
<evidence type="ECO:0000256" key="7">
    <source>
        <dbReference type="PIRSR" id="PIRSR016020-2"/>
    </source>
</evidence>
<evidence type="ECO:0000256" key="5">
    <source>
        <dbReference type="PIRNR" id="PIRNR016020"/>
    </source>
</evidence>
<dbReference type="GeneID" id="54474061"/>
<dbReference type="SUPFAM" id="SSF74650">
    <property type="entry name" value="Galactose mutarotase-like"/>
    <property type="match status" value="1"/>
</dbReference>
<dbReference type="Proteomes" id="UP000799767">
    <property type="component" value="Unassembled WGS sequence"/>
</dbReference>
<dbReference type="GO" id="GO:0005975">
    <property type="term" value="P:carbohydrate metabolic process"/>
    <property type="evidence" value="ECO:0007669"/>
    <property type="project" value="InterPro"/>
</dbReference>
<dbReference type="PANTHER" id="PTHR11122:SF13">
    <property type="entry name" value="GLUCOSE-6-PHOSPHATE 1-EPIMERASE"/>
    <property type="match status" value="1"/>
</dbReference>
<dbReference type="GO" id="GO:0005737">
    <property type="term" value="C:cytoplasm"/>
    <property type="evidence" value="ECO:0007669"/>
    <property type="project" value="TreeGrafter"/>
</dbReference>
<sequence>MDRPNKPAALSPSSTGPQPTVRSDKGRVTATLPTGDSVEVLTYGATVISWKSGSGQENLWVSEAAKLDGSKPVRGGIPVVFPCFGPPPKDHATGKLPQHGFARNSQWEFLGKSSSESGASSSKADDSVTLDFGLSTAQLSEEAKKAWPFDFGLVYSVTLGKGRLQTMLNVRNEGKTSFEFQMLLHSYFRVEDISRTETRGLGSVTYVDKVLNATEHQQTDPNVRITGEVDRVYKSIKIDTTSIVEGGQPRLDITRDNLEDTVLWNPWIEKAKGMGDFEPKDGYKKMLCVEVGAVEGWQKLEPGDTFEGGQIVKSHV</sequence>
<evidence type="ECO:0000256" key="1">
    <source>
        <dbReference type="ARBA" id="ARBA00001096"/>
    </source>
</evidence>
<dbReference type="PIRSF" id="PIRSF016020">
    <property type="entry name" value="PHexose_mutarotase"/>
    <property type="match status" value="1"/>
</dbReference>
<dbReference type="EMBL" id="MU001633">
    <property type="protein sequence ID" value="KAF2485592.1"/>
    <property type="molecule type" value="Genomic_DNA"/>
</dbReference>
<dbReference type="PANTHER" id="PTHR11122">
    <property type="entry name" value="APOSPORY-ASSOCIATED PROTEIN C-RELATED"/>
    <property type="match status" value="1"/>
</dbReference>
<feature type="binding site" evidence="7">
    <location>
        <position position="103"/>
    </location>
    <ligand>
        <name>substrate</name>
    </ligand>
</feature>
<evidence type="ECO:0000256" key="2">
    <source>
        <dbReference type="ARBA" id="ARBA00005866"/>
    </source>
</evidence>
<dbReference type="InterPro" id="IPR025532">
    <property type="entry name" value="G6P_1-epimerase"/>
</dbReference>
<feature type="binding site" evidence="7">
    <location>
        <position position="74"/>
    </location>
    <ligand>
        <name>substrate</name>
    </ligand>
</feature>
<dbReference type="InterPro" id="IPR008183">
    <property type="entry name" value="Aldose_1/G6P_1-epimerase"/>
</dbReference>
<dbReference type="GO" id="GO:0030246">
    <property type="term" value="F:carbohydrate binding"/>
    <property type="evidence" value="ECO:0007669"/>
    <property type="project" value="UniProtKB-UniRule"/>
</dbReference>
<dbReference type="InterPro" id="IPR011013">
    <property type="entry name" value="Gal_mutarotase_sf_dom"/>
</dbReference>
<dbReference type="RefSeq" id="XP_033592161.1">
    <property type="nucleotide sequence ID" value="XM_033733059.1"/>
</dbReference>
<comment type="similarity">
    <text evidence="2 5">Belongs to the glucose-6-phosphate 1-epimerase family.</text>
</comment>
<evidence type="ECO:0000313" key="10">
    <source>
        <dbReference type="Proteomes" id="UP000799767"/>
    </source>
</evidence>
<dbReference type="EC" id="5.1.3.15" evidence="3 5"/>
<dbReference type="InterPro" id="IPR014718">
    <property type="entry name" value="GH-type_carb-bd"/>
</dbReference>
<evidence type="ECO:0000256" key="8">
    <source>
        <dbReference type="SAM" id="MobiDB-lite"/>
    </source>
</evidence>
<feature type="active site" evidence="6">
    <location>
        <position position="290"/>
    </location>
</feature>
<feature type="compositionally biased region" description="Polar residues" evidence="8">
    <location>
        <begin position="11"/>
        <end position="21"/>
    </location>
</feature>
<organism evidence="9 10">
    <name type="scientific">Neohortaea acidophila</name>
    <dbReference type="NCBI Taxonomy" id="245834"/>
    <lineage>
        <taxon>Eukaryota</taxon>
        <taxon>Fungi</taxon>
        <taxon>Dikarya</taxon>
        <taxon>Ascomycota</taxon>
        <taxon>Pezizomycotina</taxon>
        <taxon>Dothideomycetes</taxon>
        <taxon>Dothideomycetidae</taxon>
        <taxon>Mycosphaerellales</taxon>
        <taxon>Teratosphaeriaceae</taxon>
        <taxon>Neohortaea</taxon>
    </lineage>
</organism>
<evidence type="ECO:0000313" key="9">
    <source>
        <dbReference type="EMBL" id="KAF2485592.1"/>
    </source>
</evidence>
<keyword evidence="10" id="KW-1185">Reference proteome</keyword>
<accession>A0A6A6PZZ4</accession>
<proteinExistence type="inferred from homology"/>
<dbReference type="CDD" id="cd09020">
    <property type="entry name" value="D-hex-6-P-epi_like"/>
    <property type="match status" value="1"/>
</dbReference>
<name>A0A6A6PZZ4_9PEZI</name>
<dbReference type="Gene3D" id="2.70.98.10">
    <property type="match status" value="1"/>
</dbReference>
<evidence type="ECO:0000256" key="3">
    <source>
        <dbReference type="ARBA" id="ARBA00012083"/>
    </source>
</evidence>
<feature type="active site" evidence="6">
    <location>
        <position position="185"/>
    </location>
</feature>
<comment type="function">
    <text evidence="5">Catalyzes the interconversion between the alpha and beta anomers from at least three hexose 6-phosphate sugars (Glc6P, Gal6P, and Man6P).</text>
</comment>
<feature type="binding site" evidence="7">
    <location>
        <position position="98"/>
    </location>
    <ligand>
        <name>substrate</name>
    </ligand>
</feature>
<protein>
    <recommendedName>
        <fullName evidence="3 5">Glucose-6-phosphate 1-epimerase</fullName>
        <ecNumber evidence="3 5">5.1.3.15</ecNumber>
    </recommendedName>
</protein>
<reference evidence="9" key="1">
    <citation type="journal article" date="2020" name="Stud. Mycol.">
        <title>101 Dothideomycetes genomes: a test case for predicting lifestyles and emergence of pathogens.</title>
        <authorList>
            <person name="Haridas S."/>
            <person name="Albert R."/>
            <person name="Binder M."/>
            <person name="Bloem J."/>
            <person name="Labutti K."/>
            <person name="Salamov A."/>
            <person name="Andreopoulos B."/>
            <person name="Baker S."/>
            <person name="Barry K."/>
            <person name="Bills G."/>
            <person name="Bluhm B."/>
            <person name="Cannon C."/>
            <person name="Castanera R."/>
            <person name="Culley D."/>
            <person name="Daum C."/>
            <person name="Ezra D."/>
            <person name="Gonzalez J."/>
            <person name="Henrissat B."/>
            <person name="Kuo A."/>
            <person name="Liang C."/>
            <person name="Lipzen A."/>
            <person name="Lutzoni F."/>
            <person name="Magnuson J."/>
            <person name="Mondo S."/>
            <person name="Nolan M."/>
            <person name="Ohm R."/>
            <person name="Pangilinan J."/>
            <person name="Park H.-J."/>
            <person name="Ramirez L."/>
            <person name="Alfaro M."/>
            <person name="Sun H."/>
            <person name="Tritt A."/>
            <person name="Yoshinaga Y."/>
            <person name="Zwiers L.-H."/>
            <person name="Turgeon B."/>
            <person name="Goodwin S."/>
            <person name="Spatafora J."/>
            <person name="Crous P."/>
            <person name="Grigoriev I."/>
        </authorList>
    </citation>
    <scope>NUCLEOTIDE SEQUENCE</scope>
    <source>
        <strain evidence="9">CBS 113389</strain>
    </source>
</reference>
<feature type="region of interest" description="Disordered" evidence="8">
    <location>
        <begin position="1"/>
        <end position="32"/>
    </location>
</feature>